<dbReference type="InterPro" id="IPR042003">
    <property type="entry name" value="Sortase_E"/>
</dbReference>
<dbReference type="Gene3D" id="2.40.260.10">
    <property type="entry name" value="Sortase"/>
    <property type="match status" value="1"/>
</dbReference>
<dbReference type="CDD" id="cd05830">
    <property type="entry name" value="Sortase_E"/>
    <property type="match status" value="1"/>
</dbReference>
<dbReference type="EMBL" id="FMDM01000005">
    <property type="protein sequence ID" value="SCG56063.1"/>
    <property type="molecule type" value="Genomic_DNA"/>
</dbReference>
<feature type="compositionally biased region" description="Basic and acidic residues" evidence="3">
    <location>
        <begin position="102"/>
        <end position="118"/>
    </location>
</feature>
<dbReference type="InterPro" id="IPR053465">
    <property type="entry name" value="Sortase_Class_E"/>
</dbReference>
<feature type="region of interest" description="Disordered" evidence="3">
    <location>
        <begin position="1"/>
        <end position="344"/>
    </location>
</feature>
<feature type="compositionally biased region" description="Basic and acidic residues" evidence="3">
    <location>
        <begin position="258"/>
        <end position="270"/>
    </location>
</feature>
<dbReference type="InterPro" id="IPR005754">
    <property type="entry name" value="Sortase"/>
</dbReference>
<keyword evidence="1" id="KW-0378">Hydrolase</keyword>
<feature type="compositionally biased region" description="Low complexity" evidence="3">
    <location>
        <begin position="119"/>
        <end position="128"/>
    </location>
</feature>
<dbReference type="InterPro" id="IPR023365">
    <property type="entry name" value="Sortase_dom-sf"/>
</dbReference>
<protein>
    <submittedName>
        <fullName evidence="4">LPXTG-site transpeptidase (Sortase) family protein</fullName>
    </submittedName>
</protein>
<dbReference type="NCBIfam" id="TIGR01076">
    <property type="entry name" value="sortase_fam"/>
    <property type="match status" value="1"/>
</dbReference>
<feature type="region of interest" description="Disordered" evidence="3">
    <location>
        <begin position="423"/>
        <end position="443"/>
    </location>
</feature>
<feature type="compositionally biased region" description="Pro residues" evidence="3">
    <location>
        <begin position="129"/>
        <end position="139"/>
    </location>
</feature>
<dbReference type="GO" id="GO:0016787">
    <property type="term" value="F:hydrolase activity"/>
    <property type="evidence" value="ECO:0007669"/>
    <property type="project" value="UniProtKB-KW"/>
</dbReference>
<feature type="compositionally biased region" description="Pro residues" evidence="3">
    <location>
        <begin position="64"/>
        <end position="80"/>
    </location>
</feature>
<organism evidence="4 5">
    <name type="scientific">Micromonospora humi</name>
    <dbReference type="NCBI Taxonomy" id="745366"/>
    <lineage>
        <taxon>Bacteria</taxon>
        <taxon>Bacillati</taxon>
        <taxon>Actinomycetota</taxon>
        <taxon>Actinomycetes</taxon>
        <taxon>Micromonosporales</taxon>
        <taxon>Micromonosporaceae</taxon>
        <taxon>Micromonospora</taxon>
    </lineage>
</organism>
<feature type="compositionally biased region" description="Pro residues" evidence="3">
    <location>
        <begin position="428"/>
        <end position="442"/>
    </location>
</feature>
<evidence type="ECO:0000313" key="5">
    <source>
        <dbReference type="Proteomes" id="UP000199360"/>
    </source>
</evidence>
<dbReference type="STRING" id="745366.GA0070213_105290"/>
<gene>
    <name evidence="4" type="ORF">GA0070213_105290</name>
</gene>
<evidence type="ECO:0000256" key="3">
    <source>
        <dbReference type="SAM" id="MobiDB-lite"/>
    </source>
</evidence>
<dbReference type="AlphaFoldDB" id="A0A1C5IDA1"/>
<feature type="compositionally biased region" description="Low complexity" evidence="3">
    <location>
        <begin position="215"/>
        <end position="248"/>
    </location>
</feature>
<dbReference type="SUPFAM" id="SSF63817">
    <property type="entry name" value="Sortase"/>
    <property type="match status" value="1"/>
</dbReference>
<evidence type="ECO:0000256" key="1">
    <source>
        <dbReference type="ARBA" id="ARBA00022801"/>
    </source>
</evidence>
<accession>A0A1C5IDA1</accession>
<evidence type="ECO:0000256" key="2">
    <source>
        <dbReference type="PIRSR" id="PIRSR605754-1"/>
    </source>
</evidence>
<feature type="compositionally biased region" description="Basic and acidic residues" evidence="3">
    <location>
        <begin position="175"/>
        <end position="200"/>
    </location>
</feature>
<dbReference type="Proteomes" id="UP000199360">
    <property type="component" value="Unassembled WGS sequence"/>
</dbReference>
<dbReference type="NCBIfam" id="NF033747">
    <property type="entry name" value="class_E_sortase"/>
    <property type="match status" value="1"/>
</dbReference>
<dbReference type="RefSeq" id="WP_245716360.1">
    <property type="nucleotide sequence ID" value="NZ_FMDM01000005.1"/>
</dbReference>
<feature type="active site" description="Proton donor/acceptor" evidence="2">
    <location>
        <position position="493"/>
    </location>
</feature>
<feature type="compositionally biased region" description="Basic and acidic residues" evidence="3">
    <location>
        <begin position="1"/>
        <end position="37"/>
    </location>
</feature>
<evidence type="ECO:0000313" key="4">
    <source>
        <dbReference type="EMBL" id="SCG56063.1"/>
    </source>
</evidence>
<dbReference type="Pfam" id="PF04203">
    <property type="entry name" value="Sortase"/>
    <property type="match status" value="1"/>
</dbReference>
<name>A0A1C5IDA1_9ACTN</name>
<feature type="active site" description="Acyl-thioester intermediate" evidence="2">
    <location>
        <position position="559"/>
    </location>
</feature>
<proteinExistence type="predicted"/>
<sequence>MNGDDPRERGGHGRARPEEQTEFLPKVERPASPKVERPPPPIDLPWPDAGPAHAAPARRGPARPAAPAPPAWPGNQPRPPGAASRAEAYPPSRHPGRPVAGPERRAAESRAAESRAAESRAMPGTRPSAGPPGPAPGPPDRLGARPAGPPDRLAAGPPAAEPRWSAGPPGPAAGRRFDSPDRGAHFRPVDAGTSDRRSGPDRAAAAPGHPPTTPDRPLAAPGRPGAAPGRAGDVRAAGVRPAAPGDGPTHFIPPVAERAQRRAEDTERRAGVPRSGGPTGRGPEVPAPADPGATAVLPPVTRPPADPRLDATGLMGAVPPVPDTGDDDGAESPGEPPRPRRGERVVQLRPEQTGEGYKSVYSELTRPTTGSRVRTLVRGAGELLITFGLVVLLFAGYEIWGKSVIVDAHQNDLNGQLAQEWAADPTVGPTPGPSTKPKPPAEGKPVAGLYIPKLDKHWVVVEGVTPDDIRYAPGHYPDSAMPGQVGNFSVAGHRIRSTFWRLDELKTDDTIVVETKTEWLVYRVYQQRIVKPSQVEVVAPVPGKPGSRATEKLLTLTTCNPKFDNYQRLIIHARFDHAQAKSAGRPAELEG</sequence>
<reference evidence="5" key="1">
    <citation type="submission" date="2016-06" db="EMBL/GenBank/DDBJ databases">
        <authorList>
            <person name="Varghese N."/>
            <person name="Submissions Spin"/>
        </authorList>
    </citation>
    <scope>NUCLEOTIDE SEQUENCE [LARGE SCALE GENOMIC DNA]</scope>
    <source>
        <strain evidence="5">DSM 45647</strain>
    </source>
</reference>
<keyword evidence="5" id="KW-1185">Reference proteome</keyword>
<feature type="compositionally biased region" description="Low complexity" evidence="3">
    <location>
        <begin position="45"/>
        <end position="63"/>
    </location>
</feature>